<dbReference type="RefSeq" id="WP_153533321.1">
    <property type="nucleotide sequence ID" value="NZ_WEGH01000002.1"/>
</dbReference>
<dbReference type="AlphaFoldDB" id="A0A7K0BVL3"/>
<protein>
    <recommendedName>
        <fullName evidence="4">DUF4333 domain-containing protein</fullName>
    </recommendedName>
</protein>
<keyword evidence="1" id="KW-0732">Signal</keyword>
<dbReference type="EMBL" id="WEGH01000002">
    <property type="protein sequence ID" value="MQY05220.1"/>
    <property type="molecule type" value="Genomic_DNA"/>
</dbReference>
<name>A0A7K0BVL3_9ACTN</name>
<dbReference type="OrthoDB" id="3483328at2"/>
<evidence type="ECO:0000256" key="1">
    <source>
        <dbReference type="SAM" id="SignalP"/>
    </source>
</evidence>
<accession>A0A7K0BVL3</accession>
<proteinExistence type="predicted"/>
<evidence type="ECO:0000313" key="2">
    <source>
        <dbReference type="EMBL" id="MQY05220.1"/>
    </source>
</evidence>
<reference evidence="2 3" key="1">
    <citation type="submission" date="2019-10" db="EMBL/GenBank/DDBJ databases">
        <title>Actinomadura rubteroloni sp. nov. and Actinomadura macrotermitis sp. nov., isolated from the gut of fungus growing-termite Macrotermes natalensis.</title>
        <authorList>
            <person name="Benndorf R."/>
            <person name="Martin K."/>
            <person name="Kuefner M."/>
            <person name="De Beer W."/>
            <person name="Kaster A.-K."/>
            <person name="Vollmers J."/>
            <person name="Poulsen M."/>
            <person name="Beemelmanns C."/>
        </authorList>
    </citation>
    <scope>NUCLEOTIDE SEQUENCE [LARGE SCALE GENOMIC DNA]</scope>
    <source>
        <strain evidence="2 3">RB68</strain>
    </source>
</reference>
<evidence type="ECO:0000313" key="3">
    <source>
        <dbReference type="Proteomes" id="UP000487268"/>
    </source>
</evidence>
<feature type="chain" id="PRO_5038908561" description="DUF4333 domain-containing protein" evidence="1">
    <location>
        <begin position="22"/>
        <end position="136"/>
    </location>
</feature>
<gene>
    <name evidence="2" type="ORF">ACRB68_32910</name>
</gene>
<keyword evidence="3" id="KW-1185">Reference proteome</keyword>
<dbReference type="Proteomes" id="UP000487268">
    <property type="component" value="Unassembled WGS sequence"/>
</dbReference>
<organism evidence="2 3">
    <name type="scientific">Actinomadura macrotermitis</name>
    <dbReference type="NCBI Taxonomy" id="2585200"/>
    <lineage>
        <taxon>Bacteria</taxon>
        <taxon>Bacillati</taxon>
        <taxon>Actinomycetota</taxon>
        <taxon>Actinomycetes</taxon>
        <taxon>Streptosporangiales</taxon>
        <taxon>Thermomonosporaceae</taxon>
        <taxon>Actinomadura</taxon>
    </lineage>
</organism>
<feature type="signal peptide" evidence="1">
    <location>
        <begin position="1"/>
        <end position="21"/>
    </location>
</feature>
<dbReference type="PROSITE" id="PS51257">
    <property type="entry name" value="PROKAR_LIPOPROTEIN"/>
    <property type="match status" value="1"/>
</dbReference>
<comment type="caution">
    <text evidence="2">The sequence shown here is derived from an EMBL/GenBank/DDBJ whole genome shotgun (WGS) entry which is preliminary data.</text>
</comment>
<evidence type="ECO:0008006" key="4">
    <source>
        <dbReference type="Google" id="ProtNLM"/>
    </source>
</evidence>
<sequence>MTKHTRLLACALAASVLAAAAAGCGAAREIKKGTEQGFEQGKREGMIEVLAKEALAAKANAAISKDLECTVGQAAEGATATPVSCTGATDDGRPVTLKGTITESAELKKADFVRGTFTGTVAGKTVLRTSCIGPAC</sequence>